<sequence>MATFDENTLASEFDGLNIQAATEKEADLESRFLAVLAERDHVIHEKEKEIIAKNRIIHEKECEITAKDSAIAERDRIIRGKKRKVTVKNRELAERDSEIASLKHKLQKSDKVNLKLQKMADEANLKFQKMTDEADSLLRNLISKFIYISRQTKPEEMEITDTLLSAFARQYIKGFKKYWPYSSFNGISTLKCLPDDILKNVQLSNSFVHQRLVEKGRSFLSVGSGNGSFEKALVNMRDCEETEKWRNVVISPSNNCPHDPEIPVDRTHEINATELKSLKSYGLPAGATILFNRPWRGYGKTFNLIMEFMKSAFNVQNEGGFVLLGITECYIYFPQYQLEKLVVKMKKNYCLKYIDVGIINNVLKHGYTHYSESEKNIHNLVVSKHIMLCFKRL</sequence>
<gene>
    <name evidence="2" type="ORF">HK100_003967</name>
</gene>
<evidence type="ECO:0000256" key="1">
    <source>
        <dbReference type="SAM" id="Coils"/>
    </source>
</evidence>
<dbReference type="EMBL" id="JADGJH010002025">
    <property type="protein sequence ID" value="KAJ3105000.1"/>
    <property type="molecule type" value="Genomic_DNA"/>
</dbReference>
<evidence type="ECO:0000313" key="2">
    <source>
        <dbReference type="EMBL" id="KAJ3105000.1"/>
    </source>
</evidence>
<evidence type="ECO:0000313" key="3">
    <source>
        <dbReference type="Proteomes" id="UP001211907"/>
    </source>
</evidence>
<dbReference type="Proteomes" id="UP001211907">
    <property type="component" value="Unassembled WGS sequence"/>
</dbReference>
<keyword evidence="3" id="KW-1185">Reference proteome</keyword>
<accession>A0AAD5SVM8</accession>
<organism evidence="2 3">
    <name type="scientific">Physocladia obscura</name>
    <dbReference type="NCBI Taxonomy" id="109957"/>
    <lineage>
        <taxon>Eukaryota</taxon>
        <taxon>Fungi</taxon>
        <taxon>Fungi incertae sedis</taxon>
        <taxon>Chytridiomycota</taxon>
        <taxon>Chytridiomycota incertae sedis</taxon>
        <taxon>Chytridiomycetes</taxon>
        <taxon>Chytridiales</taxon>
        <taxon>Chytriomycetaceae</taxon>
        <taxon>Physocladia</taxon>
    </lineage>
</organism>
<comment type="caution">
    <text evidence="2">The sequence shown here is derived from an EMBL/GenBank/DDBJ whole genome shotgun (WGS) entry which is preliminary data.</text>
</comment>
<dbReference type="AlphaFoldDB" id="A0AAD5SVM8"/>
<keyword evidence="1" id="KW-0175">Coiled coil</keyword>
<feature type="coiled-coil region" evidence="1">
    <location>
        <begin position="113"/>
        <end position="140"/>
    </location>
</feature>
<protein>
    <submittedName>
        <fullName evidence="2">Uncharacterized protein</fullName>
    </submittedName>
</protein>
<proteinExistence type="predicted"/>
<name>A0AAD5SVM8_9FUNG</name>
<reference evidence="2" key="1">
    <citation type="submission" date="2020-05" db="EMBL/GenBank/DDBJ databases">
        <title>Phylogenomic resolution of chytrid fungi.</title>
        <authorList>
            <person name="Stajich J.E."/>
            <person name="Amses K."/>
            <person name="Simmons R."/>
            <person name="Seto K."/>
            <person name="Myers J."/>
            <person name="Bonds A."/>
            <person name="Quandt C.A."/>
            <person name="Barry K."/>
            <person name="Liu P."/>
            <person name="Grigoriev I."/>
            <person name="Longcore J.E."/>
            <person name="James T.Y."/>
        </authorList>
    </citation>
    <scope>NUCLEOTIDE SEQUENCE</scope>
    <source>
        <strain evidence="2">JEL0513</strain>
    </source>
</reference>